<dbReference type="InterPro" id="IPR021457">
    <property type="entry name" value="DUF3108"/>
</dbReference>
<dbReference type="Pfam" id="PF11306">
    <property type="entry name" value="DUF3108"/>
    <property type="match status" value="1"/>
</dbReference>
<protein>
    <submittedName>
        <fullName evidence="2">DUF3108 domain-containing protein</fullName>
    </submittedName>
</protein>
<evidence type="ECO:0000313" key="2">
    <source>
        <dbReference type="EMBL" id="MBZ0157543.1"/>
    </source>
</evidence>
<dbReference type="AlphaFoldDB" id="A0A953J6W2"/>
<proteinExistence type="predicted"/>
<reference evidence="2" key="1">
    <citation type="journal article" date="2021" name="bioRxiv">
        <title>Unraveling nitrogen, sulfur and carbon metabolic pathways and microbial community transcriptional responses to substrate deprivation and toxicity stresses in a bioreactor mimicking anoxic brackish coastal sediment conditions.</title>
        <authorList>
            <person name="Martins P.D."/>
            <person name="Echeveste M.J."/>
            <person name="Arshad A."/>
            <person name="Kurth J."/>
            <person name="Ouboter H."/>
            <person name="Jetten M.S.M."/>
            <person name="Welte C.U."/>
        </authorList>
    </citation>
    <scope>NUCLEOTIDE SEQUENCE</scope>
    <source>
        <strain evidence="2">MAG_39</strain>
    </source>
</reference>
<gene>
    <name evidence="2" type="ORF">K8I29_15195</name>
</gene>
<accession>A0A953J6W2</accession>
<sequence length="382" mass="41872">MKKAKYISTPSVLSLALSLVLHASLLMGLPGTGEFASFVPPSPLLLVTAVESEKPPRPYRTGSPGVIPSSSLSPTPEATPEEKKREKSTKNGKTEPEEAAQDGGAPDGQNDGSSSPEGEAPFTKEENVPVREDAATAATGSPSKEKESPALPTDPGMHESSVELLKSAREELFFDIYWLDIFVGSAEVEAVKEKGVVKITSRVRSSPFLSSFYKVEDFAESTVVNGIPAHFRIRQKEGKYRSDKETIFDPANKKVTFHNYLKGTKNEHAIDGLLWDVVSGFYYLRTLLLETGKSVHIDIFDSNKFYKAEIRVLGKERLPLSDSREVDTVVVKPLLKSEGLFKNKGDIVVWLTDDANRVPVRVETKVPIGKVTAKLTSVKTEH</sequence>
<dbReference type="EMBL" id="JAIOIV010000120">
    <property type="protein sequence ID" value="MBZ0157543.1"/>
    <property type="molecule type" value="Genomic_DNA"/>
</dbReference>
<feature type="compositionally biased region" description="Basic and acidic residues" evidence="1">
    <location>
        <begin position="122"/>
        <end position="134"/>
    </location>
</feature>
<comment type="caution">
    <text evidence="2">The sequence shown here is derived from an EMBL/GenBank/DDBJ whole genome shotgun (WGS) entry which is preliminary data.</text>
</comment>
<feature type="compositionally biased region" description="Basic and acidic residues" evidence="1">
    <location>
        <begin position="80"/>
        <end position="96"/>
    </location>
</feature>
<evidence type="ECO:0000313" key="3">
    <source>
        <dbReference type="Proteomes" id="UP000705867"/>
    </source>
</evidence>
<organism evidence="2 3">
    <name type="scientific">Candidatus Nitrobium versatile</name>
    <dbReference type="NCBI Taxonomy" id="2884831"/>
    <lineage>
        <taxon>Bacteria</taxon>
        <taxon>Pseudomonadati</taxon>
        <taxon>Nitrospirota</taxon>
        <taxon>Nitrospiria</taxon>
        <taxon>Nitrospirales</taxon>
        <taxon>Nitrospiraceae</taxon>
        <taxon>Candidatus Nitrobium</taxon>
    </lineage>
</organism>
<dbReference type="Proteomes" id="UP000705867">
    <property type="component" value="Unassembled WGS sequence"/>
</dbReference>
<feature type="region of interest" description="Disordered" evidence="1">
    <location>
        <begin position="53"/>
        <end position="158"/>
    </location>
</feature>
<reference evidence="2" key="2">
    <citation type="submission" date="2021-08" db="EMBL/GenBank/DDBJ databases">
        <authorList>
            <person name="Dalcin Martins P."/>
        </authorList>
    </citation>
    <scope>NUCLEOTIDE SEQUENCE</scope>
    <source>
        <strain evidence="2">MAG_39</strain>
    </source>
</reference>
<name>A0A953J6W2_9BACT</name>
<evidence type="ECO:0000256" key="1">
    <source>
        <dbReference type="SAM" id="MobiDB-lite"/>
    </source>
</evidence>